<organism evidence="3 4">
    <name type="scientific">Actinomortierella ambigua</name>
    <dbReference type="NCBI Taxonomy" id="1343610"/>
    <lineage>
        <taxon>Eukaryota</taxon>
        <taxon>Fungi</taxon>
        <taxon>Fungi incertae sedis</taxon>
        <taxon>Mucoromycota</taxon>
        <taxon>Mortierellomycotina</taxon>
        <taxon>Mortierellomycetes</taxon>
        <taxon>Mortierellales</taxon>
        <taxon>Mortierellaceae</taxon>
        <taxon>Actinomortierella</taxon>
    </lineage>
</organism>
<gene>
    <name evidence="3" type="ORF">DFQ27_002282</name>
</gene>
<keyword evidence="2" id="KW-0732">Signal</keyword>
<dbReference type="Gene3D" id="3.80.10.10">
    <property type="entry name" value="Ribonuclease Inhibitor"/>
    <property type="match status" value="1"/>
</dbReference>
<evidence type="ECO:0000256" key="1">
    <source>
        <dbReference type="SAM" id="MobiDB-lite"/>
    </source>
</evidence>
<name>A0A9P6Q829_9FUNG</name>
<sequence length="553" mass="62334">MDHWRQLVVVLRSIPFLQLLYLGVADRPPVCSGPWAEDEAIFTGGFTAVARSLPRIESVELTGFGGIQASEIVAFLDHCPRLLSMTMTIRPLILDWPTTKTMRGLEDEREEPDGEGTAFGNFREDGLEGDRRSLNDRGEAKDNARSDTGMHAMTSRRCGTTQDIQNIGGDAALATSRSGNGGLMIDISEQQSKRHLQQQSKSRRRTFYHIQRLGLYTPMLEEVITPFMIALMPRCPDLKSLMVPQLENESHLFRFCDVLRSTCHSIEWLSFLGFLEQPDRNMAAILRALPPHQLQEIILPTMTVGDDTLAAVLDHQSLQLRRLNFLGSAEGKVPSRWVQQMLTRAVRLEVLIATRFTNMLTHVIVLDVEDALLSDWQCLQLEQLDIAIRGICHRGGCSVGTRSEQQRVSPGIGHESDEGEQGRVLPWAEAETGNAICSHHDRCMALQHHVYWQLGRLRQLQQLTLVSNPAGGDGLELQLGKGLEQLQGLTRLVWLYVGGNLATMRQQEVAWIRQVWPRFRAMVAQVDQRGLRTREVETMFREHCPQVDVQVST</sequence>
<dbReference type="SUPFAM" id="SSF52047">
    <property type="entry name" value="RNI-like"/>
    <property type="match status" value="1"/>
</dbReference>
<evidence type="ECO:0000256" key="2">
    <source>
        <dbReference type="SAM" id="SignalP"/>
    </source>
</evidence>
<keyword evidence="4" id="KW-1185">Reference proteome</keyword>
<feature type="signal peptide" evidence="2">
    <location>
        <begin position="1"/>
        <end position="25"/>
    </location>
</feature>
<dbReference type="EMBL" id="JAAAJB010000184">
    <property type="protein sequence ID" value="KAG0262539.1"/>
    <property type="molecule type" value="Genomic_DNA"/>
</dbReference>
<reference evidence="3" key="1">
    <citation type="journal article" date="2020" name="Fungal Divers.">
        <title>Resolving the Mortierellaceae phylogeny through synthesis of multi-gene phylogenetics and phylogenomics.</title>
        <authorList>
            <person name="Vandepol N."/>
            <person name="Liber J."/>
            <person name="Desiro A."/>
            <person name="Na H."/>
            <person name="Kennedy M."/>
            <person name="Barry K."/>
            <person name="Grigoriev I.V."/>
            <person name="Miller A.N."/>
            <person name="O'Donnell K."/>
            <person name="Stajich J.E."/>
            <person name="Bonito G."/>
        </authorList>
    </citation>
    <scope>NUCLEOTIDE SEQUENCE</scope>
    <source>
        <strain evidence="3">BC1065</strain>
    </source>
</reference>
<evidence type="ECO:0000313" key="4">
    <source>
        <dbReference type="Proteomes" id="UP000807716"/>
    </source>
</evidence>
<feature type="compositionally biased region" description="Basic and acidic residues" evidence="1">
    <location>
        <begin position="122"/>
        <end position="145"/>
    </location>
</feature>
<dbReference type="AlphaFoldDB" id="A0A9P6Q829"/>
<proteinExistence type="predicted"/>
<feature type="region of interest" description="Disordered" evidence="1">
    <location>
        <begin position="401"/>
        <end position="420"/>
    </location>
</feature>
<dbReference type="OrthoDB" id="550575at2759"/>
<feature type="region of interest" description="Disordered" evidence="1">
    <location>
        <begin position="103"/>
        <end position="162"/>
    </location>
</feature>
<accession>A0A9P6Q829</accession>
<protein>
    <submittedName>
        <fullName evidence="3">Uncharacterized protein</fullName>
    </submittedName>
</protein>
<comment type="caution">
    <text evidence="3">The sequence shown here is derived from an EMBL/GenBank/DDBJ whole genome shotgun (WGS) entry which is preliminary data.</text>
</comment>
<evidence type="ECO:0000313" key="3">
    <source>
        <dbReference type="EMBL" id="KAG0262539.1"/>
    </source>
</evidence>
<dbReference type="InterPro" id="IPR032675">
    <property type="entry name" value="LRR_dom_sf"/>
</dbReference>
<dbReference type="Proteomes" id="UP000807716">
    <property type="component" value="Unassembled WGS sequence"/>
</dbReference>
<feature type="chain" id="PRO_5040213641" evidence="2">
    <location>
        <begin position="26"/>
        <end position="553"/>
    </location>
</feature>